<dbReference type="AlphaFoldDB" id="A0A7S7NXU4"/>
<name>A0A7S7NXU4_PALFE</name>
<dbReference type="EMBL" id="CP063849">
    <property type="protein sequence ID" value="QOY91775.1"/>
    <property type="molecule type" value="Genomic_DNA"/>
</dbReference>
<feature type="transmembrane region" description="Helical" evidence="1">
    <location>
        <begin position="128"/>
        <end position="147"/>
    </location>
</feature>
<feature type="transmembrane region" description="Helical" evidence="1">
    <location>
        <begin position="12"/>
        <end position="33"/>
    </location>
</feature>
<reference evidence="3 4" key="1">
    <citation type="submission" date="2020-10" db="EMBL/GenBank/DDBJ databases">
        <title>Complete genome sequence of Paludibaculum fermentans P105T, a facultatively anaerobic acidobacterium capable of dissimilatory Fe(III) reduction.</title>
        <authorList>
            <person name="Dedysh S.N."/>
            <person name="Beletsky A.V."/>
            <person name="Kulichevskaya I.S."/>
            <person name="Mardanov A.V."/>
            <person name="Ravin N.V."/>
        </authorList>
    </citation>
    <scope>NUCLEOTIDE SEQUENCE [LARGE SCALE GENOMIC DNA]</scope>
    <source>
        <strain evidence="3 4">P105</strain>
    </source>
</reference>
<keyword evidence="4" id="KW-1185">Reference proteome</keyword>
<protein>
    <submittedName>
        <fullName evidence="3">DUF1648 domain-containing protein</fullName>
    </submittedName>
</protein>
<dbReference type="KEGG" id="pfer:IRI77_18085"/>
<evidence type="ECO:0000259" key="2">
    <source>
        <dbReference type="Pfam" id="PF07853"/>
    </source>
</evidence>
<feature type="domain" description="DUF1648" evidence="2">
    <location>
        <begin position="20"/>
        <end position="66"/>
    </location>
</feature>
<keyword evidence="1" id="KW-1133">Transmembrane helix</keyword>
<dbReference type="Proteomes" id="UP000593892">
    <property type="component" value="Chromosome"/>
</dbReference>
<dbReference type="Pfam" id="PF07853">
    <property type="entry name" value="DUF1648"/>
    <property type="match status" value="1"/>
</dbReference>
<dbReference type="InterPro" id="IPR012867">
    <property type="entry name" value="DUF1648"/>
</dbReference>
<accession>A0A7S7NXU4</accession>
<evidence type="ECO:0000313" key="3">
    <source>
        <dbReference type="EMBL" id="QOY91775.1"/>
    </source>
</evidence>
<keyword evidence="1" id="KW-0812">Transmembrane</keyword>
<gene>
    <name evidence="3" type="ORF">IRI77_18085</name>
</gene>
<feature type="transmembrane region" description="Helical" evidence="1">
    <location>
        <begin position="54"/>
        <end position="73"/>
    </location>
</feature>
<evidence type="ECO:0000256" key="1">
    <source>
        <dbReference type="SAM" id="Phobius"/>
    </source>
</evidence>
<feature type="transmembrane region" description="Helical" evidence="1">
    <location>
        <begin position="93"/>
        <end position="116"/>
    </location>
</feature>
<sequence length="148" mass="16753">MLDQVPLGGLQWPLEALALLFLLAGLMLPLVQWSTLPERIPSHFNIMGRPDRWGGRWVFIGFACLQLFIYGMFTVQGHTLDYLAGSGLPFNAISFLLLWTKLVIEGLFLYLIWTMIRVARAQAEKANIVLMLLFSALLVVPILLIRVK</sequence>
<organism evidence="3 4">
    <name type="scientific">Paludibaculum fermentans</name>
    <dbReference type="NCBI Taxonomy" id="1473598"/>
    <lineage>
        <taxon>Bacteria</taxon>
        <taxon>Pseudomonadati</taxon>
        <taxon>Acidobacteriota</taxon>
        <taxon>Terriglobia</taxon>
        <taxon>Bryobacterales</taxon>
        <taxon>Bryobacteraceae</taxon>
        <taxon>Paludibaculum</taxon>
    </lineage>
</organism>
<keyword evidence="1" id="KW-0472">Membrane</keyword>
<proteinExistence type="predicted"/>
<dbReference type="RefSeq" id="WP_194453429.1">
    <property type="nucleotide sequence ID" value="NZ_CP063849.1"/>
</dbReference>
<evidence type="ECO:0000313" key="4">
    <source>
        <dbReference type="Proteomes" id="UP000593892"/>
    </source>
</evidence>